<sequence>MVTKVFLAACLLPACRGHERLERLVAGRAVHESEECAMSLERDQDEEQDLDLDSELATCCTLAKHIACRSPIKLSPENR</sequence>
<dbReference type="AlphaFoldDB" id="Q6IH85"/>
<feature type="signal peptide" evidence="1">
    <location>
        <begin position="1"/>
        <end position="17"/>
    </location>
</feature>
<evidence type="ECO:0000256" key="1">
    <source>
        <dbReference type="SAM" id="SignalP"/>
    </source>
</evidence>
<accession>Q6IH85</accession>
<organism evidence="2">
    <name type="scientific">Drosophila melanogaster</name>
    <name type="common">Fruit fly</name>
    <dbReference type="NCBI Taxonomy" id="7227"/>
    <lineage>
        <taxon>Eukaryota</taxon>
        <taxon>Metazoa</taxon>
        <taxon>Ecdysozoa</taxon>
        <taxon>Arthropoda</taxon>
        <taxon>Hexapoda</taxon>
        <taxon>Insecta</taxon>
        <taxon>Pterygota</taxon>
        <taxon>Neoptera</taxon>
        <taxon>Endopterygota</taxon>
        <taxon>Diptera</taxon>
        <taxon>Brachycera</taxon>
        <taxon>Muscomorpha</taxon>
        <taxon>Ephydroidea</taxon>
        <taxon>Drosophilidae</taxon>
        <taxon>Drosophila</taxon>
        <taxon>Sophophora</taxon>
    </lineage>
</organism>
<evidence type="ECO:0000313" key="2">
    <source>
        <dbReference type="EMBL" id="DAA03730.1"/>
    </source>
</evidence>
<feature type="chain" id="PRO_5004274471" evidence="1">
    <location>
        <begin position="18"/>
        <end position="79"/>
    </location>
</feature>
<reference evidence="2" key="1">
    <citation type="journal article" date="2003" name="Genome Biol.">
        <title>An integrated gene annotation and transcriptional profiling approach towards the full gene content of the Drosophila genome.</title>
        <authorList>
            <person name="Hild M."/>
            <person name="Beckmann B."/>
            <person name="Haas S.A."/>
            <person name="Koch B."/>
            <person name="Solovyev V."/>
            <person name="Busold C."/>
            <person name="Fellenberg K."/>
            <person name="Boutros M."/>
            <person name="Vingron M."/>
            <person name="Sauer F."/>
            <person name="Hoheisel J.D."/>
            <person name="Paro R."/>
        </authorList>
    </citation>
    <scope>NUCLEOTIDE SEQUENCE</scope>
</reference>
<protein>
    <submittedName>
        <fullName evidence="2">HDC03018</fullName>
    </submittedName>
</protein>
<dbReference type="EMBL" id="BK003531">
    <property type="protein sequence ID" value="DAA03730.1"/>
    <property type="molecule type" value="Genomic_DNA"/>
</dbReference>
<gene>
    <name evidence="2" type="ORF">HDC03018</name>
</gene>
<proteinExistence type="predicted"/>
<keyword evidence="1" id="KW-0732">Signal</keyword>
<name>Q6IH85_DROME</name>